<name>A0A0W0U2S0_9GAMM</name>
<dbReference type="OrthoDB" id="9803916at2"/>
<dbReference type="Gene3D" id="3.60.15.10">
    <property type="entry name" value="Ribonuclease Z/Hydroxyacylglutathione hydrolase-like"/>
    <property type="match status" value="1"/>
</dbReference>
<protein>
    <submittedName>
        <fullName evidence="2">Metal-dependent hydrolase of the beta-lactamase superfamily transporter III</fullName>
    </submittedName>
</protein>
<dbReference type="PATRIC" id="fig|45065.4.peg.828"/>
<feature type="domain" description="Metallo-beta-lactamase" evidence="1">
    <location>
        <begin position="22"/>
        <end position="231"/>
    </location>
</feature>
<dbReference type="Proteomes" id="UP000054785">
    <property type="component" value="Unassembled WGS sequence"/>
</dbReference>
<dbReference type="SMART" id="SM00849">
    <property type="entry name" value="Lactamase_B"/>
    <property type="match status" value="1"/>
</dbReference>
<dbReference type="Pfam" id="PF23023">
    <property type="entry name" value="Anti-Pycsar_Apyc1"/>
    <property type="match status" value="1"/>
</dbReference>
<dbReference type="GO" id="GO:0016787">
    <property type="term" value="F:hydrolase activity"/>
    <property type="evidence" value="ECO:0007669"/>
    <property type="project" value="UniProtKB-KW"/>
</dbReference>
<dbReference type="RefSeq" id="WP_035902489.1">
    <property type="nucleotide sequence ID" value="NZ_CAAAHN010000021.1"/>
</dbReference>
<dbReference type="STRING" id="45065.Lgee_0771"/>
<evidence type="ECO:0000313" key="3">
    <source>
        <dbReference type="Proteomes" id="UP000054785"/>
    </source>
</evidence>
<evidence type="ECO:0000259" key="1">
    <source>
        <dbReference type="SMART" id="SM00849"/>
    </source>
</evidence>
<dbReference type="GO" id="GO:0046872">
    <property type="term" value="F:metal ion binding"/>
    <property type="evidence" value="ECO:0007669"/>
    <property type="project" value="UniProtKB-KW"/>
</dbReference>
<evidence type="ECO:0000313" key="2">
    <source>
        <dbReference type="EMBL" id="KTD02079.1"/>
    </source>
</evidence>
<comment type="caution">
    <text evidence="2">The sequence shown here is derived from an EMBL/GenBank/DDBJ whole genome shotgun (WGS) entry which is preliminary data.</text>
</comment>
<dbReference type="SUPFAM" id="SSF56281">
    <property type="entry name" value="Metallo-hydrolase/oxidoreductase"/>
    <property type="match status" value="1"/>
</dbReference>
<dbReference type="InterPro" id="IPR036866">
    <property type="entry name" value="RibonucZ/Hydroxyglut_hydro"/>
</dbReference>
<sequence>MSTFSLTFIGTGSAFTVYTDNFHSNMLLRHEDSGESLLIDCGSDARHALAALGVSHRDIGSVYVSHLHADHAGGMEWLALTRRFDETCDRPVFYAHPEILKSIWAETLRGGLSTLAGVRAELKSFFKPMPADASGVFYWENVRFLTVQTLHTLNNDCLMPTFGLFFTLGKTTILITTDTRFCTDVLGDYYRRADIIFHDCETQARPSGVHSHYNELLTLPAEIRAKMWLYHYNGSDLPNAKAAGFAGFVKRGQTFRFES</sequence>
<keyword evidence="2" id="KW-0378">Hydrolase</keyword>
<dbReference type="EMBL" id="LNYC01000022">
    <property type="protein sequence ID" value="KTD02079.1"/>
    <property type="molecule type" value="Genomic_DNA"/>
</dbReference>
<gene>
    <name evidence="2" type="ORF">Lgee_0771</name>
</gene>
<organism evidence="2 3">
    <name type="scientific">Legionella geestiana</name>
    <dbReference type="NCBI Taxonomy" id="45065"/>
    <lineage>
        <taxon>Bacteria</taxon>
        <taxon>Pseudomonadati</taxon>
        <taxon>Pseudomonadota</taxon>
        <taxon>Gammaproteobacteria</taxon>
        <taxon>Legionellales</taxon>
        <taxon>Legionellaceae</taxon>
        <taxon>Legionella</taxon>
    </lineage>
</organism>
<dbReference type="AlphaFoldDB" id="A0A0W0U2S0"/>
<dbReference type="PANTHER" id="PTHR42663">
    <property type="entry name" value="HYDROLASE C777.06C-RELATED-RELATED"/>
    <property type="match status" value="1"/>
</dbReference>
<accession>A0A0W0U2S0</accession>
<dbReference type="PANTHER" id="PTHR42663:SF6">
    <property type="entry name" value="HYDROLASE C777.06C-RELATED"/>
    <property type="match status" value="1"/>
</dbReference>
<proteinExistence type="predicted"/>
<keyword evidence="3" id="KW-1185">Reference proteome</keyword>
<dbReference type="InterPro" id="IPR001279">
    <property type="entry name" value="Metallo-B-lactamas"/>
</dbReference>
<reference evidence="2 3" key="1">
    <citation type="submission" date="2015-11" db="EMBL/GenBank/DDBJ databases">
        <title>Genomic analysis of 38 Legionella species identifies large and diverse effector repertoires.</title>
        <authorList>
            <person name="Burstein D."/>
            <person name="Amaro F."/>
            <person name="Zusman T."/>
            <person name="Lifshitz Z."/>
            <person name="Cohen O."/>
            <person name="Gilbert J.A."/>
            <person name="Pupko T."/>
            <person name="Shuman H.A."/>
            <person name="Segal G."/>
        </authorList>
    </citation>
    <scope>NUCLEOTIDE SEQUENCE [LARGE SCALE GENOMIC DNA]</scope>
    <source>
        <strain evidence="2 3">ATCC 49504</strain>
    </source>
</reference>